<gene>
    <name evidence="3" type="ORF">J2Z65_006268</name>
</gene>
<dbReference type="SUPFAM" id="SSF53448">
    <property type="entry name" value="Nucleotide-diphospho-sugar transferases"/>
    <property type="match status" value="1"/>
</dbReference>
<name>A0ABS4I7U7_9BACL</name>
<dbReference type="PANTHER" id="PTHR43685">
    <property type="entry name" value="GLYCOSYLTRANSFERASE"/>
    <property type="match status" value="1"/>
</dbReference>
<keyword evidence="4" id="KW-1185">Reference proteome</keyword>
<dbReference type="Pfam" id="PF00535">
    <property type="entry name" value="Glycos_transf_2"/>
    <property type="match status" value="1"/>
</dbReference>
<sequence length="240" mass="27744">MDKRSMPKVSVVMPFYNCPYVERAIQSVLKQTYPHIELIVVSDGSTMHTDLVKPYLSQIVYVEKANGGTATALNAGIQRATGDLFAWLSSDDVYELTKIEKQVDFMHRHNAAISYTNFHLIDGNDQITRTNVGLHFEDRLYFLKHLVNSCPVNGSTIMMRMEVFQKVGLFDQTLPYTHDFDYWKRAAQVYKFHSLNESLTLYRVHDAMGSVVYSQKQWIEIQAVNEKYKASLERLINEMK</sequence>
<reference evidence="3 4" key="1">
    <citation type="submission" date="2021-03" db="EMBL/GenBank/DDBJ databases">
        <title>Genomic Encyclopedia of Type Strains, Phase IV (KMG-IV): sequencing the most valuable type-strain genomes for metagenomic binning, comparative biology and taxonomic classification.</title>
        <authorList>
            <person name="Goeker M."/>
        </authorList>
    </citation>
    <scope>NUCLEOTIDE SEQUENCE [LARGE SCALE GENOMIC DNA]</scope>
    <source>
        <strain evidence="3 4">DSM 24950</strain>
    </source>
</reference>
<dbReference type="InterPro" id="IPR001173">
    <property type="entry name" value="Glyco_trans_2-like"/>
</dbReference>
<dbReference type="Gene3D" id="3.90.550.10">
    <property type="entry name" value="Spore Coat Polysaccharide Biosynthesis Protein SpsA, Chain A"/>
    <property type="match status" value="1"/>
</dbReference>
<evidence type="ECO:0000313" key="4">
    <source>
        <dbReference type="Proteomes" id="UP001519344"/>
    </source>
</evidence>
<dbReference type="EMBL" id="JAGGKV010000027">
    <property type="protein sequence ID" value="MBP1967007.1"/>
    <property type="molecule type" value="Genomic_DNA"/>
</dbReference>
<evidence type="ECO:0000313" key="3">
    <source>
        <dbReference type="EMBL" id="MBP1967007.1"/>
    </source>
</evidence>
<comment type="similarity">
    <text evidence="1">Belongs to the glycosyltransferase 2 family.</text>
</comment>
<dbReference type="PANTHER" id="PTHR43685:SF11">
    <property type="entry name" value="GLYCOSYLTRANSFERASE TAGX-RELATED"/>
    <property type="match status" value="1"/>
</dbReference>
<dbReference type="InterPro" id="IPR050834">
    <property type="entry name" value="Glycosyltransf_2"/>
</dbReference>
<organism evidence="3 4">
    <name type="scientific">Paenibacillus aceris</name>
    <dbReference type="NCBI Taxonomy" id="869555"/>
    <lineage>
        <taxon>Bacteria</taxon>
        <taxon>Bacillati</taxon>
        <taxon>Bacillota</taxon>
        <taxon>Bacilli</taxon>
        <taxon>Bacillales</taxon>
        <taxon>Paenibacillaceae</taxon>
        <taxon>Paenibacillus</taxon>
    </lineage>
</organism>
<proteinExistence type="inferred from homology"/>
<dbReference type="RefSeq" id="WP_167068148.1">
    <property type="nucleotide sequence ID" value="NZ_JAAOZR010000094.1"/>
</dbReference>
<evidence type="ECO:0000256" key="1">
    <source>
        <dbReference type="ARBA" id="ARBA00006739"/>
    </source>
</evidence>
<protein>
    <submittedName>
        <fullName evidence="3">Glycosyltransferase involved in cell wall biosynthesis</fullName>
    </submittedName>
</protein>
<accession>A0ABS4I7U7</accession>
<feature type="domain" description="Glycosyltransferase 2-like" evidence="2">
    <location>
        <begin position="10"/>
        <end position="167"/>
    </location>
</feature>
<dbReference type="InterPro" id="IPR029044">
    <property type="entry name" value="Nucleotide-diphossugar_trans"/>
</dbReference>
<dbReference type="Proteomes" id="UP001519344">
    <property type="component" value="Unassembled WGS sequence"/>
</dbReference>
<comment type="caution">
    <text evidence="3">The sequence shown here is derived from an EMBL/GenBank/DDBJ whole genome shotgun (WGS) entry which is preliminary data.</text>
</comment>
<evidence type="ECO:0000259" key="2">
    <source>
        <dbReference type="Pfam" id="PF00535"/>
    </source>
</evidence>